<reference evidence="1 2" key="2">
    <citation type="submission" date="2018-11" db="EMBL/GenBank/DDBJ databases">
        <authorList>
            <consortium name="Pathogen Informatics"/>
        </authorList>
    </citation>
    <scope>NUCLEOTIDE SEQUENCE [LARGE SCALE GENOMIC DNA]</scope>
</reference>
<dbReference type="WBParaSite" id="HNAJ_0000451201-mRNA-1">
    <property type="protein sequence ID" value="HNAJ_0000451201-mRNA-1"/>
    <property type="gene ID" value="HNAJ_0000451201"/>
</dbReference>
<dbReference type="OrthoDB" id="10516291at2759"/>
<keyword evidence="2" id="KW-1185">Reference proteome</keyword>
<gene>
    <name evidence="1" type="ORF">HNAJ_LOCUS4510</name>
</gene>
<dbReference type="EMBL" id="UZAE01003229">
    <property type="protein sequence ID" value="VDO00370.1"/>
    <property type="molecule type" value="Genomic_DNA"/>
</dbReference>
<sequence length="394" mass="44364">MLCLRLPHTFEINRILVAAAWWMVRQIASPWTRVDQTERFKKVNRIADYLSVTSNAGHGIAFVVASQCFNRPLSLMLKAHFTAIECLDFFQPSKNPCLLDEALHFCEFVSQYRRVSMAAMEESPLYCDKGWENSFAHSQKSIDGETDDKEHNNFKKISTFPLRQNISYADDIPTFSRLDSWFQLLVVQTAILAFGMPPLSDEIPVRPVQLLPDSWNGSFPFKPPPWTQTTSGSTSYRSLHRRGFIRWFIYSAATYSDGRPTTRVRLFNAAKALANAWGLPSGFVRSLTVLALYAAWEDGDAESEVVAFADASIASDLFYLLLGRIRLLDGKMGGKLDEATPSIIGGVPEKEAPSLEDQVIRARRLVELLKDRLVGKSNQRVLTEEIGALLDCVD</sequence>
<evidence type="ECO:0000313" key="2">
    <source>
        <dbReference type="Proteomes" id="UP000278807"/>
    </source>
</evidence>
<name>A0A0R3TBS3_RODNA</name>
<dbReference type="AlphaFoldDB" id="A0A0R3TBS3"/>
<accession>A0A0R3TBS3</accession>
<organism evidence="3">
    <name type="scientific">Rodentolepis nana</name>
    <name type="common">Dwarf tapeworm</name>
    <name type="synonym">Hymenolepis nana</name>
    <dbReference type="NCBI Taxonomy" id="102285"/>
    <lineage>
        <taxon>Eukaryota</taxon>
        <taxon>Metazoa</taxon>
        <taxon>Spiralia</taxon>
        <taxon>Lophotrochozoa</taxon>
        <taxon>Platyhelminthes</taxon>
        <taxon>Cestoda</taxon>
        <taxon>Eucestoda</taxon>
        <taxon>Cyclophyllidea</taxon>
        <taxon>Hymenolepididae</taxon>
        <taxon>Rodentolepis</taxon>
    </lineage>
</organism>
<evidence type="ECO:0000313" key="1">
    <source>
        <dbReference type="EMBL" id="VDO00370.1"/>
    </source>
</evidence>
<evidence type="ECO:0000313" key="3">
    <source>
        <dbReference type="WBParaSite" id="HNAJ_0000451201-mRNA-1"/>
    </source>
</evidence>
<dbReference type="Proteomes" id="UP000278807">
    <property type="component" value="Unassembled WGS sequence"/>
</dbReference>
<proteinExistence type="predicted"/>
<protein>
    <submittedName>
        <fullName evidence="3">Fungal_trans domain-containing protein</fullName>
    </submittedName>
</protein>
<reference evidence="3" key="1">
    <citation type="submission" date="2017-02" db="UniProtKB">
        <authorList>
            <consortium name="WormBaseParasite"/>
        </authorList>
    </citation>
    <scope>IDENTIFICATION</scope>
</reference>